<evidence type="ECO:0000313" key="3">
    <source>
        <dbReference type="Proteomes" id="UP000005234"/>
    </source>
</evidence>
<name>H8KZM0_FRAAD</name>
<dbReference type="KEGG" id="fau:Fraau_2738"/>
<feature type="transmembrane region" description="Helical" evidence="1">
    <location>
        <begin position="16"/>
        <end position="37"/>
    </location>
</feature>
<keyword evidence="3" id="KW-1185">Reference proteome</keyword>
<organism evidence="2 3">
    <name type="scientific">Frateuria aurantia (strain ATCC 33424 / DSM 6220 / KCTC 2777 / LMG 1558 / NBRC 3245 / NCIMB 13370)</name>
    <name type="common">Acetobacter aurantius</name>
    <dbReference type="NCBI Taxonomy" id="767434"/>
    <lineage>
        <taxon>Bacteria</taxon>
        <taxon>Pseudomonadati</taxon>
        <taxon>Pseudomonadota</taxon>
        <taxon>Gammaproteobacteria</taxon>
        <taxon>Lysobacterales</taxon>
        <taxon>Rhodanobacteraceae</taxon>
        <taxon>Frateuria</taxon>
    </lineage>
</organism>
<keyword evidence="1" id="KW-1133">Transmembrane helix</keyword>
<accession>H8KZM0</accession>
<dbReference type="STRING" id="767434.Fraau_2738"/>
<proteinExistence type="predicted"/>
<protein>
    <submittedName>
        <fullName evidence="2">Uncharacterized protein</fullName>
    </submittedName>
</protein>
<evidence type="ECO:0000313" key="2">
    <source>
        <dbReference type="EMBL" id="AFC87080.1"/>
    </source>
</evidence>
<dbReference type="HOGENOM" id="CLU_109681_0_0_6"/>
<dbReference type="eggNOG" id="COG1999">
    <property type="taxonomic scope" value="Bacteria"/>
</dbReference>
<dbReference type="OrthoDB" id="9785445at2"/>
<keyword evidence="1" id="KW-0812">Transmembrane</keyword>
<dbReference type="RefSeq" id="WP_014404083.1">
    <property type="nucleotide sequence ID" value="NC_017033.1"/>
</dbReference>
<dbReference type="Proteomes" id="UP000005234">
    <property type="component" value="Chromosome"/>
</dbReference>
<dbReference type="EMBL" id="CP003350">
    <property type="protein sequence ID" value="AFC87080.1"/>
    <property type="molecule type" value="Genomic_DNA"/>
</dbReference>
<evidence type="ECO:0000256" key="1">
    <source>
        <dbReference type="SAM" id="Phobius"/>
    </source>
</evidence>
<reference evidence="2" key="1">
    <citation type="submission" date="2012-02" db="EMBL/GenBank/DDBJ databases">
        <title>The complete genome of Frateuria aurantia DSM 6220.</title>
        <authorList>
            <consortium name="US DOE Joint Genome Institute (JGI-PGF)"/>
            <person name="Lucas S."/>
            <person name="Copeland A."/>
            <person name="Lapidus A."/>
            <person name="Glavina del Rio T."/>
            <person name="Dalin E."/>
            <person name="Tice H."/>
            <person name="Bruce D."/>
            <person name="Goodwin L."/>
            <person name="Pitluck S."/>
            <person name="Peters L."/>
            <person name="Ovchinnikova G."/>
            <person name="Teshima H."/>
            <person name="Kyrpides N."/>
            <person name="Mavromatis K."/>
            <person name="Ivanova N."/>
            <person name="Brettin T."/>
            <person name="Detter J.C."/>
            <person name="Han C."/>
            <person name="Larimer F."/>
            <person name="Land M."/>
            <person name="Hauser L."/>
            <person name="Markowitz V."/>
            <person name="Cheng J.-F."/>
            <person name="Hugenholtz P."/>
            <person name="Woyke T."/>
            <person name="Wu D."/>
            <person name="Brambilla E."/>
            <person name="Klenk H.-P."/>
            <person name="Eisen J.A."/>
        </authorList>
    </citation>
    <scope>NUCLEOTIDE SEQUENCE</scope>
    <source>
        <strain evidence="2">DSM 6220</strain>
    </source>
</reference>
<dbReference type="AlphaFoldDB" id="H8KZM0"/>
<keyword evidence="1" id="KW-0472">Membrane</keyword>
<sequence>MTLSTSSQRASRLKMLLIFFIFLAPIIAAAFFNYIGYRPGTNGHGKPIAPQRNFVTEGVQVRLEDGSQYPWRDAAEPKMTLVALAGPGCAARCLQELTKMAAAKVTLNRNVGRLRLLYVGIPPVDADHDGIRNYWQLGQVQGTGLDSFRPAGADTVSAVLVESNGTALAWYPAGFDPTGLRIDLQKVIH</sequence>
<gene>
    <name evidence="2" type="ordered locus">Fraau_2738</name>
</gene>